<dbReference type="VEuPathDB" id="FungiDB:FOXG_17824"/>
<accession>A0A0J9U711</accession>
<dbReference type="EMBL" id="DS231696">
    <property type="protein sequence ID" value="KNA93860.1"/>
    <property type="molecule type" value="Genomic_DNA"/>
</dbReference>
<sequence length="101" mass="11444">MNCCFSITLRYCIAGRPMFWCSFWRNFVECDLSIHCGLVGTEASIAICMQSLLHTINSPKSIKGVEALGIEQLRKLAWTESKFALLSSEHVLIAWVWSQCI</sequence>
<name>A0A0J9U711_FUSO4</name>
<reference evidence="1" key="2">
    <citation type="journal article" date="2010" name="Nature">
        <title>Comparative genomics reveals mobile pathogenicity chromosomes in Fusarium.</title>
        <authorList>
            <person name="Ma L.J."/>
            <person name="van der Does H.C."/>
            <person name="Borkovich K.A."/>
            <person name="Coleman J.J."/>
            <person name="Daboussi M.J."/>
            <person name="Di Pietro A."/>
            <person name="Dufresne M."/>
            <person name="Freitag M."/>
            <person name="Grabherr M."/>
            <person name="Henrissat B."/>
            <person name="Houterman P.M."/>
            <person name="Kang S."/>
            <person name="Shim W.B."/>
            <person name="Woloshuk C."/>
            <person name="Xie X."/>
            <person name="Xu J.R."/>
            <person name="Antoniw J."/>
            <person name="Baker S.E."/>
            <person name="Bluhm B.H."/>
            <person name="Breakspear A."/>
            <person name="Brown D.W."/>
            <person name="Butchko R.A."/>
            <person name="Chapman S."/>
            <person name="Coulson R."/>
            <person name="Coutinho P.M."/>
            <person name="Danchin E.G."/>
            <person name="Diener A."/>
            <person name="Gale L.R."/>
            <person name="Gardiner D.M."/>
            <person name="Goff S."/>
            <person name="Hammond-Kosack K.E."/>
            <person name="Hilburn K."/>
            <person name="Hua-Van A."/>
            <person name="Jonkers W."/>
            <person name="Kazan K."/>
            <person name="Kodira C.D."/>
            <person name="Koehrsen M."/>
            <person name="Kumar L."/>
            <person name="Lee Y.H."/>
            <person name="Li L."/>
            <person name="Manners J.M."/>
            <person name="Miranda-Saavedra D."/>
            <person name="Mukherjee M."/>
            <person name="Park G."/>
            <person name="Park J."/>
            <person name="Park S.Y."/>
            <person name="Proctor R.H."/>
            <person name="Regev A."/>
            <person name="Ruiz-Roldan M.C."/>
            <person name="Sain D."/>
            <person name="Sakthikumar S."/>
            <person name="Sykes S."/>
            <person name="Schwartz D.C."/>
            <person name="Turgeon B.G."/>
            <person name="Wapinski I."/>
            <person name="Yoder O."/>
            <person name="Young S."/>
            <person name="Zeng Q."/>
            <person name="Zhou S."/>
            <person name="Galagan J."/>
            <person name="Cuomo C.A."/>
            <person name="Kistler H.C."/>
            <person name="Rep M."/>
        </authorList>
    </citation>
    <scope>NUCLEOTIDE SEQUENCE [LARGE SCALE GENOMIC DNA]</scope>
    <source>
        <strain evidence="1">4287</strain>
    </source>
</reference>
<organism evidence="1 2">
    <name type="scientific">Fusarium oxysporum f. sp. lycopersici (strain 4287 / CBS 123668 / FGSC 9935 / NRRL 34936)</name>
    <name type="common">Fusarium vascular wilt of tomato</name>
    <dbReference type="NCBI Taxonomy" id="426428"/>
    <lineage>
        <taxon>Eukaryota</taxon>
        <taxon>Fungi</taxon>
        <taxon>Dikarya</taxon>
        <taxon>Ascomycota</taxon>
        <taxon>Pezizomycotina</taxon>
        <taxon>Sordariomycetes</taxon>
        <taxon>Hypocreomycetidae</taxon>
        <taxon>Hypocreales</taxon>
        <taxon>Nectriaceae</taxon>
        <taxon>Fusarium</taxon>
        <taxon>Fusarium oxysporum species complex</taxon>
    </lineage>
</organism>
<proteinExistence type="predicted"/>
<reference evidence="1" key="1">
    <citation type="submission" date="2007-04" db="EMBL/GenBank/DDBJ databases">
        <authorList>
            <consortium name="The Broad Institute Genome Sequencing Platform"/>
            <person name="Birren B."/>
            <person name="Lander E."/>
            <person name="Galagan J."/>
            <person name="Nusbaum C."/>
            <person name="Devon K."/>
            <person name="Ma L.-J."/>
            <person name="Jaffe D."/>
            <person name="Butler J."/>
            <person name="Alvarez P."/>
            <person name="Gnerre S."/>
            <person name="Grabherr M."/>
            <person name="Kleber M."/>
            <person name="Mauceli E."/>
            <person name="Brockman W."/>
            <person name="MacCallum I.A."/>
            <person name="Young S."/>
            <person name="LaButti K."/>
            <person name="DeCaprio D."/>
            <person name="Crawford M."/>
            <person name="Koehrsen M."/>
            <person name="Engels R."/>
            <person name="Montgomery P."/>
            <person name="Pearson M."/>
            <person name="Howarth C."/>
            <person name="Larson L."/>
            <person name="White J."/>
            <person name="O'Leary S."/>
            <person name="Kodira C."/>
            <person name="Zeng Q."/>
            <person name="Yandava C."/>
            <person name="Alvarado L."/>
            <person name="Kistler C."/>
            <person name="Shim W.-B."/>
            <person name="Kang S."/>
            <person name="Woloshuk C."/>
        </authorList>
    </citation>
    <scope>NUCLEOTIDE SEQUENCE</scope>
    <source>
        <strain evidence="1">4287</strain>
    </source>
</reference>
<evidence type="ECO:0000313" key="1">
    <source>
        <dbReference type="EMBL" id="KNA93860.1"/>
    </source>
</evidence>
<dbReference type="Proteomes" id="UP000009097">
    <property type="component" value="Unassembled WGS sequence"/>
</dbReference>
<protein>
    <submittedName>
        <fullName evidence="1">Uncharacterized protein</fullName>
    </submittedName>
</protein>
<dbReference type="AlphaFoldDB" id="A0A0J9U711"/>
<evidence type="ECO:0000313" key="2">
    <source>
        <dbReference type="Proteomes" id="UP000009097"/>
    </source>
</evidence>
<dbReference type="GeneID" id="28958530"/>
<dbReference type="RefSeq" id="XP_018231906.1">
    <property type="nucleotide sequence ID" value="XM_018397811.1"/>
</dbReference>
<gene>
    <name evidence="1" type="ORF">FOXG_17824</name>
</gene>
<dbReference type="KEGG" id="fox:FOXG_17824"/>